<dbReference type="Proteomes" id="UP000712673">
    <property type="component" value="Unassembled WGS sequence"/>
</dbReference>
<gene>
    <name evidence="1" type="ORF">FJZ47_00475</name>
</gene>
<evidence type="ECO:0000313" key="2">
    <source>
        <dbReference type="Proteomes" id="UP000712673"/>
    </source>
</evidence>
<proteinExistence type="predicted"/>
<organism evidence="1 2">
    <name type="scientific">Tectimicrobiota bacterium</name>
    <dbReference type="NCBI Taxonomy" id="2528274"/>
    <lineage>
        <taxon>Bacteria</taxon>
        <taxon>Pseudomonadati</taxon>
        <taxon>Nitrospinota/Tectimicrobiota group</taxon>
        <taxon>Candidatus Tectimicrobiota</taxon>
    </lineage>
</organism>
<dbReference type="EMBL" id="VGLS01000006">
    <property type="protein sequence ID" value="MBM3222269.1"/>
    <property type="molecule type" value="Genomic_DNA"/>
</dbReference>
<reference evidence="1" key="1">
    <citation type="submission" date="2019-03" db="EMBL/GenBank/DDBJ databases">
        <title>Lake Tanganyika Metagenome-Assembled Genomes (MAGs).</title>
        <authorList>
            <person name="Tran P."/>
        </authorList>
    </citation>
    <scope>NUCLEOTIDE SEQUENCE</scope>
    <source>
        <strain evidence="1">K_DeepCast_65m_m2_066</strain>
    </source>
</reference>
<comment type="caution">
    <text evidence="1">The sequence shown here is derived from an EMBL/GenBank/DDBJ whole genome shotgun (WGS) entry which is preliminary data.</text>
</comment>
<dbReference type="AlphaFoldDB" id="A0A938B0V9"/>
<protein>
    <submittedName>
        <fullName evidence="1">Uncharacterized protein</fullName>
    </submittedName>
</protein>
<accession>A0A938B0V9</accession>
<evidence type="ECO:0000313" key="1">
    <source>
        <dbReference type="EMBL" id="MBM3222269.1"/>
    </source>
</evidence>
<name>A0A938B0V9_UNCTE</name>
<sequence>MHHHWTRRQCITRVGAAAAAVHTLDQLDFCCVMAAESKTAKDELFELKPVADGIYAAVKQAAAAGASLEEMQKKLADDLAPKYEQGMSKYPLGRYRDRVGLNIEMVYKKVVQKS</sequence>